<comment type="subunit">
    <text evidence="10">Homopentamer.</text>
</comment>
<sequence>MWKEFKTFVMRGNVLDLAVGIIIGAAFGKIVSSFVSDILTPVLSLALGKVDFSNLFFALNGESYATLEEAKKAGVATVNYGLFMNIVLDFLIVAFAVFMIVRAANKVKGEPAPVTPNTKECPECLSVIPLKARKCAQCGSPQP</sequence>
<dbReference type="AlphaFoldDB" id="A0A150WQT6"/>
<dbReference type="PANTHER" id="PTHR30266">
    <property type="entry name" value="MECHANOSENSITIVE CHANNEL MSCL"/>
    <property type="match status" value="1"/>
</dbReference>
<evidence type="ECO:0000256" key="10">
    <source>
        <dbReference type="HAMAP-Rule" id="MF_00115"/>
    </source>
</evidence>
<keyword evidence="6 10" id="KW-1133">Transmembrane helix</keyword>
<keyword evidence="9 10" id="KW-0407">Ion channel</keyword>
<evidence type="ECO:0000256" key="6">
    <source>
        <dbReference type="ARBA" id="ARBA00022989"/>
    </source>
</evidence>
<dbReference type="PANTHER" id="PTHR30266:SF2">
    <property type="entry name" value="LARGE-CONDUCTANCE MECHANOSENSITIVE CHANNEL"/>
    <property type="match status" value="1"/>
</dbReference>
<dbReference type="RefSeq" id="WP_061834129.1">
    <property type="nucleotide sequence ID" value="NZ_LUKE01000001.1"/>
</dbReference>
<dbReference type="GO" id="GO:0008381">
    <property type="term" value="F:mechanosensitive monoatomic ion channel activity"/>
    <property type="evidence" value="ECO:0007669"/>
    <property type="project" value="UniProtKB-UniRule"/>
</dbReference>
<accession>A0A150WQT6</accession>
<evidence type="ECO:0000256" key="2">
    <source>
        <dbReference type="ARBA" id="ARBA00007254"/>
    </source>
</evidence>
<dbReference type="InterPro" id="IPR037673">
    <property type="entry name" value="MSC/AndL"/>
</dbReference>
<evidence type="ECO:0000313" key="11">
    <source>
        <dbReference type="EMBL" id="KYG66565.1"/>
    </source>
</evidence>
<keyword evidence="8 10" id="KW-0472">Membrane</keyword>
<feature type="transmembrane region" description="Helical" evidence="10">
    <location>
        <begin position="12"/>
        <end position="35"/>
    </location>
</feature>
<dbReference type="Proteomes" id="UP000075320">
    <property type="component" value="Unassembled WGS sequence"/>
</dbReference>
<comment type="function">
    <text evidence="10">Channel that opens in response to stretch forces in the membrane lipid bilayer. May participate in the regulation of osmotic pressure changes within the cell.</text>
</comment>
<evidence type="ECO:0000256" key="7">
    <source>
        <dbReference type="ARBA" id="ARBA00023065"/>
    </source>
</evidence>
<dbReference type="HAMAP" id="MF_00115">
    <property type="entry name" value="MscL"/>
    <property type="match status" value="1"/>
</dbReference>
<dbReference type="Gene3D" id="1.10.1200.120">
    <property type="entry name" value="Large-conductance mechanosensitive channel, MscL, domain 1"/>
    <property type="match status" value="1"/>
</dbReference>
<dbReference type="EMBL" id="LUKE01000001">
    <property type="protein sequence ID" value="KYG66565.1"/>
    <property type="molecule type" value="Genomic_DNA"/>
</dbReference>
<reference evidence="11 12" key="1">
    <citation type="submission" date="2016-03" db="EMBL/GenBank/DDBJ databases">
        <authorList>
            <person name="Ploux O."/>
        </authorList>
    </citation>
    <scope>NUCLEOTIDE SEQUENCE [LARGE SCALE GENOMIC DNA]</scope>
    <source>
        <strain evidence="11 12">R0</strain>
    </source>
</reference>
<proteinExistence type="inferred from homology"/>
<dbReference type="OrthoDB" id="5293628at2"/>
<feature type="transmembrane region" description="Helical" evidence="10">
    <location>
        <begin position="82"/>
        <end position="101"/>
    </location>
</feature>
<evidence type="ECO:0000256" key="9">
    <source>
        <dbReference type="ARBA" id="ARBA00023303"/>
    </source>
</evidence>
<evidence type="ECO:0000256" key="1">
    <source>
        <dbReference type="ARBA" id="ARBA00004651"/>
    </source>
</evidence>
<keyword evidence="4 10" id="KW-1003">Cell membrane</keyword>
<keyword evidence="5 10" id="KW-0812">Transmembrane</keyword>
<evidence type="ECO:0000256" key="5">
    <source>
        <dbReference type="ARBA" id="ARBA00022692"/>
    </source>
</evidence>
<dbReference type="InterPro" id="IPR001185">
    <property type="entry name" value="MS_channel"/>
</dbReference>
<evidence type="ECO:0000256" key="8">
    <source>
        <dbReference type="ARBA" id="ARBA00023136"/>
    </source>
</evidence>
<dbReference type="PROSITE" id="PS01327">
    <property type="entry name" value="MSCL"/>
    <property type="match status" value="1"/>
</dbReference>
<evidence type="ECO:0000256" key="4">
    <source>
        <dbReference type="ARBA" id="ARBA00022475"/>
    </source>
</evidence>
<evidence type="ECO:0000256" key="3">
    <source>
        <dbReference type="ARBA" id="ARBA00022448"/>
    </source>
</evidence>
<dbReference type="PRINTS" id="PR01264">
    <property type="entry name" value="MECHCHANNEL"/>
</dbReference>
<dbReference type="NCBIfam" id="TIGR00220">
    <property type="entry name" value="mscL"/>
    <property type="match status" value="1"/>
</dbReference>
<name>A0A150WQT6_BDEBC</name>
<keyword evidence="3 10" id="KW-0813">Transport</keyword>
<comment type="similarity">
    <text evidence="2 10">Belongs to the MscL family.</text>
</comment>
<organism evidence="11 12">
    <name type="scientific">Bdellovibrio bacteriovorus</name>
    <dbReference type="NCBI Taxonomy" id="959"/>
    <lineage>
        <taxon>Bacteria</taxon>
        <taxon>Pseudomonadati</taxon>
        <taxon>Bdellovibrionota</taxon>
        <taxon>Bdellovibrionia</taxon>
        <taxon>Bdellovibrionales</taxon>
        <taxon>Pseudobdellovibrionaceae</taxon>
        <taxon>Bdellovibrio</taxon>
    </lineage>
</organism>
<dbReference type="InterPro" id="IPR036019">
    <property type="entry name" value="MscL_channel"/>
</dbReference>
<dbReference type="GO" id="GO:0005886">
    <property type="term" value="C:plasma membrane"/>
    <property type="evidence" value="ECO:0007669"/>
    <property type="project" value="UniProtKB-SubCell"/>
</dbReference>
<comment type="caution">
    <text evidence="11">The sequence shown here is derived from an EMBL/GenBank/DDBJ whole genome shotgun (WGS) entry which is preliminary data.</text>
</comment>
<protein>
    <recommendedName>
        <fullName evidence="10">Large-conductance mechanosensitive channel</fullName>
    </recommendedName>
</protein>
<evidence type="ECO:0000313" key="12">
    <source>
        <dbReference type="Proteomes" id="UP000075320"/>
    </source>
</evidence>
<comment type="subcellular location">
    <subcellularLocation>
        <location evidence="1 10">Cell membrane</location>
        <topology evidence="1 10">Multi-pass membrane protein</topology>
    </subcellularLocation>
</comment>
<keyword evidence="7 10" id="KW-0406">Ion transport</keyword>
<dbReference type="SUPFAM" id="SSF81330">
    <property type="entry name" value="Gated mechanosensitive channel"/>
    <property type="match status" value="1"/>
</dbReference>
<gene>
    <name evidence="10" type="primary">mscL</name>
    <name evidence="11" type="ORF">AZI86_05840</name>
</gene>
<dbReference type="InterPro" id="IPR019823">
    <property type="entry name" value="Mechanosensitive_channel_CS"/>
</dbReference>
<keyword evidence="12" id="KW-1185">Reference proteome</keyword>
<dbReference type="Pfam" id="PF01741">
    <property type="entry name" value="MscL"/>
    <property type="match status" value="1"/>
</dbReference>